<evidence type="ECO:0000256" key="3">
    <source>
        <dbReference type="PROSITE-ProRule" id="PRU00023"/>
    </source>
</evidence>
<dbReference type="Proteomes" id="UP001470230">
    <property type="component" value="Unassembled WGS sequence"/>
</dbReference>
<evidence type="ECO:0000313" key="6">
    <source>
        <dbReference type="EMBL" id="KAK8850172.1"/>
    </source>
</evidence>
<evidence type="ECO:0000256" key="5">
    <source>
        <dbReference type="SAM" id="MobiDB-lite"/>
    </source>
</evidence>
<feature type="region of interest" description="Disordered" evidence="5">
    <location>
        <begin position="150"/>
        <end position="174"/>
    </location>
</feature>
<proteinExistence type="predicted"/>
<dbReference type="PROSITE" id="PS50088">
    <property type="entry name" value="ANK_REPEAT"/>
    <property type="match status" value="8"/>
</dbReference>
<dbReference type="SMART" id="SM00248">
    <property type="entry name" value="ANK"/>
    <property type="match status" value="44"/>
</dbReference>
<feature type="coiled-coil region" evidence="4">
    <location>
        <begin position="1509"/>
        <end position="1536"/>
    </location>
</feature>
<dbReference type="PANTHER" id="PTHR24198:SF165">
    <property type="entry name" value="ANKYRIN REPEAT-CONTAINING PROTEIN-RELATED"/>
    <property type="match status" value="1"/>
</dbReference>
<feature type="repeat" description="ANK" evidence="3">
    <location>
        <begin position="664"/>
        <end position="686"/>
    </location>
</feature>
<dbReference type="SUPFAM" id="SSF48403">
    <property type="entry name" value="Ankyrin repeat"/>
    <property type="match status" value="8"/>
</dbReference>
<keyword evidence="1" id="KW-0677">Repeat</keyword>
<feature type="repeat" description="ANK" evidence="3">
    <location>
        <begin position="2258"/>
        <end position="2292"/>
    </location>
</feature>
<dbReference type="InterPro" id="IPR036770">
    <property type="entry name" value="Ankyrin_rpt-contain_sf"/>
</dbReference>
<evidence type="ECO:0000256" key="4">
    <source>
        <dbReference type="SAM" id="Coils"/>
    </source>
</evidence>
<feature type="repeat" description="ANK" evidence="3">
    <location>
        <begin position="938"/>
        <end position="961"/>
    </location>
</feature>
<keyword evidence="2 3" id="KW-0040">ANK repeat</keyword>
<name>A0ABR2HN76_9EUKA</name>
<comment type="caution">
    <text evidence="6">The sequence shown here is derived from an EMBL/GenBank/DDBJ whole genome shotgun (WGS) entry which is preliminary data.</text>
</comment>
<dbReference type="PROSITE" id="PS50297">
    <property type="entry name" value="ANK_REP_REGION"/>
    <property type="match status" value="8"/>
</dbReference>
<dbReference type="EMBL" id="JAPFFF010000024">
    <property type="protein sequence ID" value="KAK8850172.1"/>
    <property type="molecule type" value="Genomic_DNA"/>
</dbReference>
<dbReference type="PANTHER" id="PTHR24198">
    <property type="entry name" value="ANKYRIN REPEAT AND PROTEIN KINASE DOMAIN-CONTAINING PROTEIN"/>
    <property type="match status" value="1"/>
</dbReference>
<sequence>MKNGFTVLLNDDELKIECKKNFVKTHFPDFYKATKVDKDKIKFQIDGGNEFFELTKEIFQGKNYDITDENIDYLLELEKQLKSSDLQTKINIFFYKNECDENQIDQHPSIQFLVDLSTLIHRLSKDNFEDISQKIIEKLKFSQYEDVKQTQKSLTDESDVSDQDDNSSEEEENQIDKTLSLKKISIKQLSKLFYYEIVNTLCKGFNSIDQLQVHQEKIELIIQLIKDLDTENNKKSKEKSIYLSNFIDFVIVKYSKLKTEKNSITNYRQETYYLIHYLLSNKLIKISQIQKENEDKELYFLEFYSKSENDDFFSKNQKIVDFLKDKENTKNTKKNKQPKNESVSALLKIVKNGLIQDTQFVTTFLNDDIGQFKKLFENDKLDSYKFPEEVAELSCLSSLNESTLIELSAFFGSLKIFEYLNKMRLENAIVDLPELSSYVIIGQHPQIIKAYLSGIDTGEKDNIYEMLSFCVNHHFYDTYDMILNVIEESPKVTVDQIDQYMKKCVSRCYFDFIPLLLKEGATINNLLNLFCKTINEIGIQYLLQFDYVDVNSEYNNKTPLEYCIDNKNSNTMILLFDNDYINMLALDAKSTNGEKIIHTLCRLGCSKAVSYLIHKHLYNVNAIAQNGMLPIHFACLGGDYETTKIIVNTKKVRLRTRVTKGQFKKQTALHFACKSGNANILKLLLDSDRRFDVNCLDNKKKPPMIYAIKNDSADCIKLLLANDKIDLTIEYKGYNFLEYACIKDKTKVFDILLKSMSYDPNKPCQDDRVILIIAIENQNVQIVKSILKKFEKSVDVNIYTNEGQTPLIIACELENIEIVNLLLKNKNIDVNKPSEEEGNTPFITAAKTGNIDILNILMERNDIDLYAKNKDGMSAIHAAFFAEKIDAVKLLIPRFRDNLNDKAGNGQTLFQMAYKKNIELAKLLMNQSEVDVNFYDEDGLTPFLSAAQEGNLEMIKLLLENQNCDPNIKSEKDGRNAFMMAVESKNVELIKFFIDMYKEEEIEQSKSKQSKNKNKKAAKKENTKSVDITDPKALSIALSVKNKEILEMLINCQFIDINQLYDDKTFLCELVSKIGSNYNSYYSYNNDSDDNHSVPFDYNEILDIVLSRNDIDVNKPSPAYSNKACLHIACSSGYHDIKLIQKLLKIDCIDINQASDAGTPLFLLIKCQSSYFDKASYEKSSRNNYYYSNNDDSEKRTYWHEFLSSPNLDVNKGGTPNSSSNLFSRYYQLQRDIRYGPMKNEMYSNDHFYYSRKAKQTIKKMQIETMERNKKEFDEIPKIQTPLELAIENKYDEIANAMIKIKSLDINHNENPRKQTPLHLAIYCNSIDLIKKITKRNDVRFDIQDENGDTPFLFALRNYHPELAGVILDLLNKEKVIKSINIPNDKLSMPLFLVPSNKNSDIFNKFLTIKNVDYDVRDCKGRTAVYLLVKSVGMNSYSYTNNNDNKEKEIDYVKRIKKILQKNPSLLNIPNKHGKTPLFESIKQITNHKEVLVDIVLYFLDQKNIDISVPEDLRQNEEEEEEINEENKKKKNIPKKVPFKYASLVHVASSKKVPNVVEKLLPLTVDYYSKEKEPDVKLFTQRDSHGNTLLSVACNNNDIDTIKVIVDFILNPQNGIDYNNPEIFDINVESSQCQTPLQKICGIQIYNNVNISEMMNKIKEVIENILSFESLDINLQSSNDKRTALHYACYSKNEDFVDLLINNSLKPIDPNICDNNNKTPLLIAVENNQPKIVKSLLKIDSLDVNLPLLPSNQTALDIAVKSSYSEIVALLMNDKRTDPNYQLGESKATSLMYSIQTGENMIFDPILNNDKIDLSLVDENGLTVLHYACKNNKVNFVEALLRRINEIDQDILINCLNKQAKNGLTALHYACLNNNKHIVQLLVNFELIDPNLYDAQGRTPLIIASYNKNESVAKRLLRHAKTNVNLPLIRDNKTALYFACENWNDKLFAMLLKDQRTDPNIPKKPSEKTPLIHTILTLKEAYFALLLNHDNIDLTATDKGNRTALHYACKKGNLRFIKDIINKINENDQLNLGSFLNHQTNKGLTPYHYACLSGNKEVILYLFELCLNPENQINIMIKDKKGMTPFDNYLNNSIGTIENDVCEAFLTVNGKENKILINVNILDLCYKGHYEILKFIILNCSFDVNAKLGEDKKDAITLLHFLCKNQIVDSINDLINLSDIDLNQVDEELKTPLHYAVIYGSNSEVIQLLIESDKCDINAKDKLGFTALHYACQLGKINLIETFISHSNSVDVNAQDNEGSTPLHILAKLEQFDSKMNEILLNSNCDPNIKDNEGNTPIHIACINENNLFVSSLIEFCQVEIDINAINKKYQTPLFIVCMNNLLIIFETLFNSKLIEKIDINLTSPIFIAAFNENFFLFQKLFRMEGLDVNCNRIKNDEIKKEYDFDGLNLMHVISSFDEPELLLELIESGQFDVNELTDSGVTNNLNGTPLIIALKNNRIENFNLLVNHYGQKLNLDLADGKGKKVIHYCNNRLGLQRENVLKKLQEIDENIDDDLSD</sequence>
<feature type="repeat" description="ANK" evidence="3">
    <location>
        <begin position="2223"/>
        <end position="2255"/>
    </location>
</feature>
<feature type="repeat" description="ANK" evidence="3">
    <location>
        <begin position="1862"/>
        <end position="1884"/>
    </location>
</feature>
<organism evidence="6 7">
    <name type="scientific">Tritrichomonas musculus</name>
    <dbReference type="NCBI Taxonomy" id="1915356"/>
    <lineage>
        <taxon>Eukaryota</taxon>
        <taxon>Metamonada</taxon>
        <taxon>Parabasalia</taxon>
        <taxon>Tritrichomonadida</taxon>
        <taxon>Tritrichomonadidae</taxon>
        <taxon>Tritrichomonas</taxon>
    </lineage>
</organism>
<feature type="repeat" description="ANK" evidence="3">
    <location>
        <begin position="1820"/>
        <end position="1843"/>
    </location>
</feature>
<dbReference type="Pfam" id="PF12796">
    <property type="entry name" value="Ank_2"/>
    <property type="match status" value="9"/>
</dbReference>
<keyword evidence="4" id="KW-0175">Coiled coil</keyword>
<feature type="region of interest" description="Disordered" evidence="5">
    <location>
        <begin position="1004"/>
        <end position="1024"/>
    </location>
</feature>
<dbReference type="InterPro" id="IPR002110">
    <property type="entry name" value="Ankyrin_rpt"/>
</dbReference>
<evidence type="ECO:0000313" key="7">
    <source>
        <dbReference type="Proteomes" id="UP001470230"/>
    </source>
</evidence>
<reference evidence="6 7" key="1">
    <citation type="submission" date="2024-04" db="EMBL/GenBank/DDBJ databases">
        <title>Tritrichomonas musculus Genome.</title>
        <authorList>
            <person name="Alves-Ferreira E."/>
            <person name="Grigg M."/>
            <person name="Lorenzi H."/>
            <person name="Galac M."/>
        </authorList>
    </citation>
    <scope>NUCLEOTIDE SEQUENCE [LARGE SCALE GENOMIC DNA]</scope>
    <source>
        <strain evidence="6 7">EAF2021</strain>
    </source>
</reference>
<gene>
    <name evidence="6" type="ORF">M9Y10_018295</name>
</gene>
<feature type="repeat" description="ANK" evidence="3">
    <location>
        <begin position="2188"/>
        <end position="2211"/>
    </location>
</feature>
<feature type="repeat" description="ANK" evidence="3">
    <location>
        <begin position="837"/>
        <end position="861"/>
    </location>
</feature>
<dbReference type="Gene3D" id="1.25.40.20">
    <property type="entry name" value="Ankyrin repeat-containing domain"/>
    <property type="match status" value="10"/>
</dbReference>
<accession>A0ABR2HN76</accession>
<feature type="compositionally biased region" description="Acidic residues" evidence="5">
    <location>
        <begin position="156"/>
        <end position="173"/>
    </location>
</feature>
<evidence type="ECO:0000256" key="2">
    <source>
        <dbReference type="ARBA" id="ARBA00023043"/>
    </source>
</evidence>
<feature type="compositionally biased region" description="Basic residues" evidence="5">
    <location>
        <begin position="1008"/>
        <end position="1018"/>
    </location>
</feature>
<evidence type="ECO:0000256" key="1">
    <source>
        <dbReference type="ARBA" id="ARBA00022737"/>
    </source>
</evidence>
<protein>
    <submittedName>
        <fullName evidence="6">KN motif</fullName>
    </submittedName>
</protein>
<keyword evidence="7" id="KW-1185">Reference proteome</keyword>